<protein>
    <submittedName>
        <fullName evidence="1">Uncharacterized protein</fullName>
    </submittedName>
</protein>
<dbReference type="EMBL" id="JAIWYP010000005">
    <property type="protein sequence ID" value="KAH3817192.1"/>
    <property type="molecule type" value="Genomic_DNA"/>
</dbReference>
<dbReference type="Proteomes" id="UP000828390">
    <property type="component" value="Unassembled WGS sequence"/>
</dbReference>
<evidence type="ECO:0000313" key="1">
    <source>
        <dbReference type="EMBL" id="KAH3817192.1"/>
    </source>
</evidence>
<accession>A0A9D4JRC3</accession>
<evidence type="ECO:0000313" key="2">
    <source>
        <dbReference type="Proteomes" id="UP000828390"/>
    </source>
</evidence>
<reference evidence="1" key="1">
    <citation type="journal article" date="2019" name="bioRxiv">
        <title>The Genome of the Zebra Mussel, Dreissena polymorpha: A Resource for Invasive Species Research.</title>
        <authorList>
            <person name="McCartney M.A."/>
            <person name="Auch B."/>
            <person name="Kono T."/>
            <person name="Mallez S."/>
            <person name="Zhang Y."/>
            <person name="Obille A."/>
            <person name="Becker A."/>
            <person name="Abrahante J.E."/>
            <person name="Garbe J."/>
            <person name="Badalamenti J.P."/>
            <person name="Herman A."/>
            <person name="Mangelson H."/>
            <person name="Liachko I."/>
            <person name="Sullivan S."/>
            <person name="Sone E.D."/>
            <person name="Koren S."/>
            <person name="Silverstein K.A.T."/>
            <person name="Beckman K.B."/>
            <person name="Gohl D.M."/>
        </authorList>
    </citation>
    <scope>NUCLEOTIDE SEQUENCE</scope>
    <source>
        <strain evidence="1">Duluth1</strain>
        <tissue evidence="1">Whole animal</tissue>
    </source>
</reference>
<reference evidence="1" key="2">
    <citation type="submission" date="2020-11" db="EMBL/GenBank/DDBJ databases">
        <authorList>
            <person name="McCartney M.A."/>
            <person name="Auch B."/>
            <person name="Kono T."/>
            <person name="Mallez S."/>
            <person name="Becker A."/>
            <person name="Gohl D.M."/>
            <person name="Silverstein K.A.T."/>
            <person name="Koren S."/>
            <person name="Bechman K.B."/>
            <person name="Herman A."/>
            <person name="Abrahante J.E."/>
            <person name="Garbe J."/>
        </authorList>
    </citation>
    <scope>NUCLEOTIDE SEQUENCE</scope>
    <source>
        <strain evidence="1">Duluth1</strain>
        <tissue evidence="1">Whole animal</tissue>
    </source>
</reference>
<proteinExistence type="predicted"/>
<dbReference type="AlphaFoldDB" id="A0A9D4JRC3"/>
<organism evidence="1 2">
    <name type="scientific">Dreissena polymorpha</name>
    <name type="common">Zebra mussel</name>
    <name type="synonym">Mytilus polymorpha</name>
    <dbReference type="NCBI Taxonomy" id="45954"/>
    <lineage>
        <taxon>Eukaryota</taxon>
        <taxon>Metazoa</taxon>
        <taxon>Spiralia</taxon>
        <taxon>Lophotrochozoa</taxon>
        <taxon>Mollusca</taxon>
        <taxon>Bivalvia</taxon>
        <taxon>Autobranchia</taxon>
        <taxon>Heteroconchia</taxon>
        <taxon>Euheterodonta</taxon>
        <taxon>Imparidentia</taxon>
        <taxon>Neoheterodontei</taxon>
        <taxon>Myida</taxon>
        <taxon>Dreissenoidea</taxon>
        <taxon>Dreissenidae</taxon>
        <taxon>Dreissena</taxon>
    </lineage>
</organism>
<gene>
    <name evidence="1" type="ORF">DPMN_118722</name>
</gene>
<keyword evidence="2" id="KW-1185">Reference proteome</keyword>
<sequence length="116" mass="12833">MVPRTARFTTPMALMDIATATLLSFALLRRAPQMLTVRITHVTTGLRIARYTTGKMDTATVIRQLSVPASHARLTTTVRETLVIMVLHTARSMTPVLNTDTATAMPLLFALRRRAV</sequence>
<comment type="caution">
    <text evidence="1">The sequence shown here is derived from an EMBL/GenBank/DDBJ whole genome shotgun (WGS) entry which is preliminary data.</text>
</comment>
<name>A0A9D4JRC3_DREPO</name>